<keyword evidence="7" id="KW-1185">Reference proteome</keyword>
<dbReference type="PROSITE" id="PS50013">
    <property type="entry name" value="CHROMO_2"/>
    <property type="match status" value="2"/>
</dbReference>
<feature type="compositionally biased region" description="Acidic residues" evidence="4">
    <location>
        <begin position="285"/>
        <end position="297"/>
    </location>
</feature>
<feature type="compositionally biased region" description="Basic and acidic residues" evidence="4">
    <location>
        <begin position="32"/>
        <end position="49"/>
    </location>
</feature>
<feature type="domain" description="Chromo" evidence="5">
    <location>
        <begin position="368"/>
        <end position="428"/>
    </location>
</feature>
<dbReference type="PROSITE" id="PS00598">
    <property type="entry name" value="CHROMO_1"/>
    <property type="match status" value="1"/>
</dbReference>
<name>A0A4Z1GVT8_9HELO</name>
<dbReference type="CDD" id="cd00024">
    <property type="entry name" value="CD_CSD"/>
    <property type="match status" value="2"/>
</dbReference>
<dbReference type="InterPro" id="IPR000953">
    <property type="entry name" value="Chromo/chromo_shadow_dom"/>
</dbReference>
<comment type="subunit">
    <text evidence="2">Component of the NuA4 histone acetyltransferase complex.</text>
</comment>
<dbReference type="GO" id="GO:0006338">
    <property type="term" value="P:chromatin remodeling"/>
    <property type="evidence" value="ECO:0007669"/>
    <property type="project" value="UniProtKB-ARBA"/>
</dbReference>
<gene>
    <name evidence="6" type="ORF">BHYA_0032g00250</name>
</gene>
<dbReference type="SUPFAM" id="SSF54160">
    <property type="entry name" value="Chromo domain-like"/>
    <property type="match status" value="2"/>
</dbReference>
<feature type="region of interest" description="Disordered" evidence="4">
    <location>
        <begin position="31"/>
        <end position="212"/>
    </location>
</feature>
<evidence type="ECO:0000256" key="3">
    <source>
        <dbReference type="ARBA" id="ARBA00023242"/>
    </source>
</evidence>
<protein>
    <recommendedName>
        <fullName evidence="5">Chromo domain-containing protein</fullName>
    </recommendedName>
</protein>
<dbReference type="InterPro" id="IPR023780">
    <property type="entry name" value="Chromo_domain"/>
</dbReference>
<dbReference type="SMART" id="SM00298">
    <property type="entry name" value="CHROMO"/>
    <property type="match status" value="2"/>
</dbReference>
<feature type="compositionally biased region" description="Basic and acidic residues" evidence="4">
    <location>
        <begin position="104"/>
        <end position="125"/>
    </location>
</feature>
<accession>A0A4Z1GVT8</accession>
<evidence type="ECO:0000313" key="7">
    <source>
        <dbReference type="Proteomes" id="UP000297814"/>
    </source>
</evidence>
<evidence type="ECO:0000256" key="4">
    <source>
        <dbReference type="SAM" id="MobiDB-lite"/>
    </source>
</evidence>
<dbReference type="GO" id="GO:0005634">
    <property type="term" value="C:nucleus"/>
    <property type="evidence" value="ECO:0007669"/>
    <property type="project" value="UniProtKB-SubCell"/>
</dbReference>
<comment type="caution">
    <text evidence="6">The sequence shown here is derived from an EMBL/GenBank/DDBJ whole genome shotgun (WGS) entry which is preliminary data.</text>
</comment>
<dbReference type="Pfam" id="PF00385">
    <property type="entry name" value="Chromo"/>
    <property type="match status" value="1"/>
</dbReference>
<dbReference type="InterPro" id="IPR023779">
    <property type="entry name" value="Chromodomain_CS"/>
</dbReference>
<dbReference type="InterPro" id="IPR016197">
    <property type="entry name" value="Chromo-like_dom_sf"/>
</dbReference>
<feature type="compositionally biased region" description="Basic and acidic residues" evidence="4">
    <location>
        <begin position="168"/>
        <end position="183"/>
    </location>
</feature>
<comment type="subcellular location">
    <subcellularLocation>
        <location evidence="1">Nucleus</location>
    </subcellularLocation>
</comment>
<keyword evidence="3" id="KW-0539">Nucleus</keyword>
<dbReference type="Proteomes" id="UP000297814">
    <property type="component" value="Unassembled WGS sequence"/>
</dbReference>
<evidence type="ECO:0000256" key="2">
    <source>
        <dbReference type="ARBA" id="ARBA00011353"/>
    </source>
</evidence>
<dbReference type="EMBL" id="PQXK01000032">
    <property type="protein sequence ID" value="TGO40745.1"/>
    <property type="molecule type" value="Genomic_DNA"/>
</dbReference>
<dbReference type="Gene3D" id="2.40.50.40">
    <property type="match status" value="2"/>
</dbReference>
<dbReference type="AlphaFoldDB" id="A0A4Z1GVT8"/>
<dbReference type="InterPro" id="IPR051219">
    <property type="entry name" value="Heterochromatin_chromo-domain"/>
</dbReference>
<reference evidence="6 7" key="1">
    <citation type="submission" date="2017-12" db="EMBL/GenBank/DDBJ databases">
        <title>Comparative genomics of Botrytis spp.</title>
        <authorList>
            <person name="Valero-Jimenez C.A."/>
            <person name="Tapia P."/>
            <person name="Veloso J."/>
            <person name="Silva-Moreno E."/>
            <person name="Staats M."/>
            <person name="Valdes J.H."/>
            <person name="Van Kan J.A.L."/>
        </authorList>
    </citation>
    <scope>NUCLEOTIDE SEQUENCE [LARGE SCALE GENOMIC DNA]</scope>
    <source>
        <strain evidence="6 7">Bh0001</strain>
    </source>
</reference>
<feature type="domain" description="Chromo" evidence="5">
    <location>
        <begin position="304"/>
        <end position="355"/>
    </location>
</feature>
<evidence type="ECO:0000259" key="5">
    <source>
        <dbReference type="PROSITE" id="PS50013"/>
    </source>
</evidence>
<evidence type="ECO:0000256" key="1">
    <source>
        <dbReference type="ARBA" id="ARBA00004123"/>
    </source>
</evidence>
<sequence length="450" mass="49871">MARLNNTLIVYKHKPYKPVPSLVAAHRQNTLESRKGNGTEDGGVAEKGKQATTLGESPVQKSSGTVNQLNNMVGPRASVAQMVTSTADGEETNRSSIVQVIAEPKAHVEERADGEGDGQKDKEDNEAGVQNKPQQEVAAPNLLQSRGPSTPAKKAFARKTAELQNSRLRQEKRTPLSRLEKAKQSTPFNKTGLTEDVTIEKDTPRSGGSRGKLADAMLTTGEEVEVVASAKKPKPSGNPSDNPRALAEVLAPVEQTKEPTPVAEQPKEPTPVVEEAKGPTSIVEQAEDENGSEEENVTETIAKNSYQPVVMHQSRLDGENNKQWLIEWKGYPKQKDWTWESVEMLREDCPEWVEEKENGSLNGDADVHEVEAILDKRKVKGKVQYCVKWEGWEANHNTWEPAEMLECDVPYMVEDFEKELKKTEKKRSASKADIDAELPVILWKISQRVN</sequence>
<feature type="region of interest" description="Disordered" evidence="4">
    <location>
        <begin position="253"/>
        <end position="302"/>
    </location>
</feature>
<evidence type="ECO:0000313" key="6">
    <source>
        <dbReference type="EMBL" id="TGO40745.1"/>
    </source>
</evidence>
<proteinExistence type="predicted"/>
<dbReference type="PANTHER" id="PTHR22812">
    <property type="entry name" value="CHROMOBOX PROTEIN"/>
    <property type="match status" value="1"/>
</dbReference>
<organism evidence="6 7">
    <name type="scientific">Botrytis hyacinthi</name>
    <dbReference type="NCBI Taxonomy" id="278943"/>
    <lineage>
        <taxon>Eukaryota</taxon>
        <taxon>Fungi</taxon>
        <taxon>Dikarya</taxon>
        <taxon>Ascomycota</taxon>
        <taxon>Pezizomycotina</taxon>
        <taxon>Leotiomycetes</taxon>
        <taxon>Helotiales</taxon>
        <taxon>Sclerotiniaceae</taxon>
        <taxon>Botrytis</taxon>
    </lineage>
</organism>
<feature type="compositionally biased region" description="Polar residues" evidence="4">
    <location>
        <begin position="50"/>
        <end position="71"/>
    </location>
</feature>